<dbReference type="Pfam" id="PF08448">
    <property type="entry name" value="PAS_4"/>
    <property type="match status" value="1"/>
</dbReference>
<dbReference type="AlphaFoldDB" id="A0A9X1V7A6"/>
<dbReference type="Gene3D" id="3.30.450.20">
    <property type="entry name" value="PAS domain"/>
    <property type="match status" value="1"/>
</dbReference>
<dbReference type="NCBIfam" id="TIGR00229">
    <property type="entry name" value="sensory_box"/>
    <property type="match status" value="1"/>
</dbReference>
<feature type="domain" description="PAC" evidence="1">
    <location>
        <begin position="79"/>
        <end position="130"/>
    </location>
</feature>
<dbReference type="Proteomes" id="UP001139263">
    <property type="component" value="Unassembled WGS sequence"/>
</dbReference>
<evidence type="ECO:0000313" key="3">
    <source>
        <dbReference type="EMBL" id="MCI0182583.1"/>
    </source>
</evidence>
<comment type="caution">
    <text evidence="3">The sequence shown here is derived from an EMBL/GenBank/DDBJ whole genome shotgun (WGS) entry which is preliminary data.</text>
</comment>
<dbReference type="InterPro" id="IPR000700">
    <property type="entry name" value="PAS-assoc_C"/>
</dbReference>
<evidence type="ECO:0000259" key="1">
    <source>
        <dbReference type="PROSITE" id="PS50113"/>
    </source>
</evidence>
<dbReference type="PANTHER" id="PTHR46663">
    <property type="entry name" value="DIGUANYLATE CYCLASE DGCT-RELATED"/>
    <property type="match status" value="1"/>
</dbReference>
<name>A0A9X1V7A6_9BACL</name>
<keyword evidence="4" id="KW-1185">Reference proteome</keyword>
<dbReference type="PROSITE" id="PS50113">
    <property type="entry name" value="PAC"/>
    <property type="match status" value="1"/>
</dbReference>
<sequence length="296" mass="33809">MIIREMDGVTTLRIFQQMTDLVFVMSVHEDREFRYSFLNDSAMKVSGLHQDAYGASFFDVVKPNEATFLHNQYARAMATKSPLRFMMNHEGQVGESLVTPIMNPIGQCTHVIGTVRDITERYQKEQYLESIAFHDQLTGILNRRAFYTQLEHTVASATESGQLLGVLLLDCDNLKPINDRYGHIVGDLMLKKIAQRMEHAVPSSLLARIGGDEFLMVVPLQAEIELVMVAERILHDLRKPWTYDEFTFYISMSIGTATYPIAASDIHEVIRAADQAMYKAKKRGGNKYWFERNLSM</sequence>
<dbReference type="InterPro" id="IPR000014">
    <property type="entry name" value="PAS"/>
</dbReference>
<dbReference type="PANTHER" id="PTHR46663:SF3">
    <property type="entry name" value="SLL0267 PROTEIN"/>
    <property type="match status" value="1"/>
</dbReference>
<dbReference type="InterPro" id="IPR035965">
    <property type="entry name" value="PAS-like_dom_sf"/>
</dbReference>
<dbReference type="InterPro" id="IPR043128">
    <property type="entry name" value="Rev_trsase/Diguanyl_cyclase"/>
</dbReference>
<evidence type="ECO:0000259" key="2">
    <source>
        <dbReference type="PROSITE" id="PS50887"/>
    </source>
</evidence>
<dbReference type="SUPFAM" id="SSF55073">
    <property type="entry name" value="Nucleotide cyclase"/>
    <property type="match status" value="1"/>
</dbReference>
<gene>
    <name evidence="3" type="ORF">MM817_00844</name>
</gene>
<evidence type="ECO:0008006" key="5">
    <source>
        <dbReference type="Google" id="ProtNLM"/>
    </source>
</evidence>
<dbReference type="EMBL" id="JALBUF010000001">
    <property type="protein sequence ID" value="MCI0182583.1"/>
    <property type="molecule type" value="Genomic_DNA"/>
</dbReference>
<organism evidence="3 4">
    <name type="scientific">Sulfoacidibacillus ferrooxidans</name>
    <dbReference type="NCBI Taxonomy" id="2005001"/>
    <lineage>
        <taxon>Bacteria</taxon>
        <taxon>Bacillati</taxon>
        <taxon>Bacillota</taxon>
        <taxon>Bacilli</taxon>
        <taxon>Bacillales</taxon>
        <taxon>Alicyclobacillaceae</taxon>
        <taxon>Sulfoacidibacillus</taxon>
    </lineage>
</organism>
<accession>A0A9X1V7A6</accession>
<dbReference type="SUPFAM" id="SSF55785">
    <property type="entry name" value="PYP-like sensor domain (PAS domain)"/>
    <property type="match status" value="1"/>
</dbReference>
<dbReference type="PROSITE" id="PS50887">
    <property type="entry name" value="GGDEF"/>
    <property type="match status" value="1"/>
</dbReference>
<evidence type="ECO:0000313" key="4">
    <source>
        <dbReference type="Proteomes" id="UP001139263"/>
    </source>
</evidence>
<dbReference type="RefSeq" id="WP_241712164.1">
    <property type="nucleotide sequence ID" value="NZ_JALBUF010000001.1"/>
</dbReference>
<feature type="domain" description="GGDEF" evidence="2">
    <location>
        <begin position="162"/>
        <end position="293"/>
    </location>
</feature>
<dbReference type="InterPro" id="IPR052163">
    <property type="entry name" value="DGC-Regulatory_Protein"/>
</dbReference>
<dbReference type="CDD" id="cd01949">
    <property type="entry name" value="GGDEF"/>
    <property type="match status" value="1"/>
</dbReference>
<dbReference type="NCBIfam" id="TIGR00254">
    <property type="entry name" value="GGDEF"/>
    <property type="match status" value="1"/>
</dbReference>
<protein>
    <recommendedName>
        <fullName evidence="5">GGDEF domain-containing protein</fullName>
    </recommendedName>
</protein>
<dbReference type="InterPro" id="IPR013656">
    <property type="entry name" value="PAS_4"/>
</dbReference>
<proteinExistence type="predicted"/>
<dbReference type="InterPro" id="IPR000160">
    <property type="entry name" value="GGDEF_dom"/>
</dbReference>
<dbReference type="InterPro" id="IPR029787">
    <property type="entry name" value="Nucleotide_cyclase"/>
</dbReference>
<dbReference type="Gene3D" id="3.30.70.270">
    <property type="match status" value="1"/>
</dbReference>
<reference evidence="3" key="1">
    <citation type="submission" date="2022-03" db="EMBL/GenBank/DDBJ databases">
        <title>Draft Genome Sequence of Firmicute Strain S0AB, a Heterotrophic Iron/Sulfur-Oxidizing Extreme Acidophile.</title>
        <authorList>
            <person name="Vergara E."/>
            <person name="Pakostova E."/>
            <person name="Johnson D.B."/>
            <person name="Holmes D.S."/>
        </authorList>
    </citation>
    <scope>NUCLEOTIDE SEQUENCE</scope>
    <source>
        <strain evidence="3">S0AB</strain>
    </source>
</reference>
<dbReference type="Pfam" id="PF00990">
    <property type="entry name" value="GGDEF"/>
    <property type="match status" value="1"/>
</dbReference>
<dbReference type="SMART" id="SM00267">
    <property type="entry name" value="GGDEF"/>
    <property type="match status" value="1"/>
</dbReference>